<feature type="transmembrane region" description="Helical" evidence="1">
    <location>
        <begin position="7"/>
        <end position="25"/>
    </location>
</feature>
<protein>
    <recommendedName>
        <fullName evidence="4">4 TMS phage holin, superfamily IV</fullName>
    </recommendedName>
</protein>
<dbReference type="InterPro" id="IPR019649">
    <property type="entry name" value="DUF2512"/>
</dbReference>
<keyword evidence="1" id="KW-0472">Membrane</keyword>
<dbReference type="OrthoDB" id="2111682at2"/>
<dbReference type="Pfam" id="PF10710">
    <property type="entry name" value="DUF2512"/>
    <property type="match status" value="1"/>
</dbReference>
<feature type="transmembrane region" description="Helical" evidence="1">
    <location>
        <begin position="59"/>
        <end position="81"/>
    </location>
</feature>
<keyword evidence="1" id="KW-1133">Transmembrane helix</keyword>
<organism evidence="2 3">
    <name type="scientific">Alteribacillus iranensis</name>
    <dbReference type="NCBI Taxonomy" id="930128"/>
    <lineage>
        <taxon>Bacteria</taxon>
        <taxon>Bacillati</taxon>
        <taxon>Bacillota</taxon>
        <taxon>Bacilli</taxon>
        <taxon>Bacillales</taxon>
        <taxon>Bacillaceae</taxon>
        <taxon>Alteribacillus</taxon>
    </lineage>
</organism>
<evidence type="ECO:0000313" key="2">
    <source>
        <dbReference type="EMBL" id="SFE83410.1"/>
    </source>
</evidence>
<proteinExistence type="predicted"/>
<feature type="transmembrane region" description="Helical" evidence="1">
    <location>
        <begin position="87"/>
        <end position="104"/>
    </location>
</feature>
<dbReference type="STRING" id="930128.SAMN05192532_104274"/>
<dbReference type="EMBL" id="FONT01000004">
    <property type="protein sequence ID" value="SFE83410.1"/>
    <property type="molecule type" value="Genomic_DNA"/>
</dbReference>
<feature type="transmembrane region" description="Helical" evidence="1">
    <location>
        <begin position="31"/>
        <end position="52"/>
    </location>
</feature>
<sequence length="121" mass="13273">MKHLVALAIKTMLVFLVLSIVLSLFNDYALWNTLGLSLIIVVAAYIIGDIFILRATNNLISTLADIGLCTLVIWLIGPLILNEPVSFGLALLTSIIVGAGEWVFHKYVARAVFPNNERAYS</sequence>
<evidence type="ECO:0000256" key="1">
    <source>
        <dbReference type="SAM" id="Phobius"/>
    </source>
</evidence>
<dbReference type="Proteomes" id="UP000199516">
    <property type="component" value="Unassembled WGS sequence"/>
</dbReference>
<evidence type="ECO:0008006" key="4">
    <source>
        <dbReference type="Google" id="ProtNLM"/>
    </source>
</evidence>
<keyword evidence="3" id="KW-1185">Reference proteome</keyword>
<accession>A0A1I2DU07</accession>
<dbReference type="RefSeq" id="WP_091661646.1">
    <property type="nucleotide sequence ID" value="NZ_FONT01000004.1"/>
</dbReference>
<gene>
    <name evidence="2" type="ORF">SAMN05192532_104274</name>
</gene>
<reference evidence="2 3" key="1">
    <citation type="submission" date="2016-10" db="EMBL/GenBank/DDBJ databases">
        <authorList>
            <person name="de Groot N.N."/>
        </authorList>
    </citation>
    <scope>NUCLEOTIDE SEQUENCE [LARGE SCALE GENOMIC DNA]</scope>
    <source>
        <strain evidence="2 3">DSM 23995</strain>
    </source>
</reference>
<keyword evidence="1" id="KW-0812">Transmembrane</keyword>
<name>A0A1I2DU07_9BACI</name>
<evidence type="ECO:0000313" key="3">
    <source>
        <dbReference type="Proteomes" id="UP000199516"/>
    </source>
</evidence>
<dbReference type="AlphaFoldDB" id="A0A1I2DU07"/>